<name>A0ABP8ZXM8_9MICO</name>
<dbReference type="PROSITE" id="PS51257">
    <property type="entry name" value="PROKAR_LIPOPROTEIN"/>
    <property type="match status" value="1"/>
</dbReference>
<comment type="caution">
    <text evidence="6">The sequence shown here is derived from an EMBL/GenBank/DDBJ whole genome shotgun (WGS) entry which is preliminary data.</text>
</comment>
<feature type="chain" id="PRO_5047319853" evidence="4">
    <location>
        <begin position="23"/>
        <end position="507"/>
    </location>
</feature>
<accession>A0ABP8ZXM8</accession>
<evidence type="ECO:0000256" key="4">
    <source>
        <dbReference type="SAM" id="SignalP"/>
    </source>
</evidence>
<dbReference type="PIRSF" id="PIRSF002741">
    <property type="entry name" value="MppA"/>
    <property type="match status" value="1"/>
</dbReference>
<keyword evidence="7" id="KW-1185">Reference proteome</keyword>
<evidence type="ECO:0000313" key="6">
    <source>
        <dbReference type="EMBL" id="GAA4768582.1"/>
    </source>
</evidence>
<gene>
    <name evidence="6" type="ORF">GCM10023351_10220</name>
</gene>
<organism evidence="6 7">
    <name type="scientific">Microbacterium gilvum</name>
    <dbReference type="NCBI Taxonomy" id="1336204"/>
    <lineage>
        <taxon>Bacteria</taxon>
        <taxon>Bacillati</taxon>
        <taxon>Actinomycetota</taxon>
        <taxon>Actinomycetes</taxon>
        <taxon>Micrococcales</taxon>
        <taxon>Microbacteriaceae</taxon>
        <taxon>Microbacterium</taxon>
    </lineage>
</organism>
<feature type="domain" description="Solute-binding protein family 5" evidence="5">
    <location>
        <begin position="77"/>
        <end position="409"/>
    </location>
</feature>
<dbReference type="RefSeq" id="WP_345436620.1">
    <property type="nucleotide sequence ID" value="NZ_BAABKO010000001.1"/>
</dbReference>
<dbReference type="Pfam" id="PF00496">
    <property type="entry name" value="SBP_bac_5"/>
    <property type="match status" value="1"/>
</dbReference>
<proteinExistence type="inferred from homology"/>
<evidence type="ECO:0000256" key="2">
    <source>
        <dbReference type="ARBA" id="ARBA00022448"/>
    </source>
</evidence>
<evidence type="ECO:0000256" key="3">
    <source>
        <dbReference type="ARBA" id="ARBA00022729"/>
    </source>
</evidence>
<dbReference type="Proteomes" id="UP001501645">
    <property type="component" value="Unassembled WGS sequence"/>
</dbReference>
<evidence type="ECO:0000259" key="5">
    <source>
        <dbReference type="Pfam" id="PF00496"/>
    </source>
</evidence>
<dbReference type="InterPro" id="IPR039424">
    <property type="entry name" value="SBP_5"/>
</dbReference>
<feature type="signal peptide" evidence="4">
    <location>
        <begin position="1"/>
        <end position="22"/>
    </location>
</feature>
<dbReference type="PANTHER" id="PTHR30290:SF9">
    <property type="entry name" value="OLIGOPEPTIDE-BINDING PROTEIN APPA"/>
    <property type="match status" value="1"/>
</dbReference>
<keyword evidence="2" id="KW-0813">Transport</keyword>
<sequence length="507" mass="54423">MIRWKAAAATLAVSALALTACSGGSTGGGTGGGDTSLTLGAITAPTTLDPAGAEWGNRAPYYQAVFDTLLYADTEGEIQPWLATDWAYNDDNTVLTLTLRDDVTFTDDSALTADVVVENLQRFKDGTSPDASYFADVASFEASDDTTVVITLNAPNPAFLDYLTRDPGLVASSEAIASGDLTTAPVGSGPYILDTAATVTGTSYVYTANPDYWNPDVQYYDALTINVFQDPTAALNAIKANEADAVRLSTNDNLAEVEAAGWTVAANELDFQGLLLLDRAGTVSEPLADVRVRQAINYAIDRDAMLEALQKGHGTVTTQVFPASSAAYDESLDEYYTYDVEKAQELMDEAGYSDGFTISMPSSALLGASTYSLIDQQLAEIGITVEYTDPGNNFIADLLAPKFPASFMALEQNPDWQLIQFMISPTAIFNPYHYEDETADAIIERIQFGDEAQQAEAAAELNRYIVEQAWFAPFYRVEGSMASAPGTTVEMNPTNAYPSIFDITPAE</sequence>
<dbReference type="PANTHER" id="PTHR30290">
    <property type="entry name" value="PERIPLASMIC BINDING COMPONENT OF ABC TRANSPORTER"/>
    <property type="match status" value="1"/>
</dbReference>
<dbReference type="InterPro" id="IPR030678">
    <property type="entry name" value="Peptide/Ni-bd"/>
</dbReference>
<dbReference type="Gene3D" id="3.40.190.10">
    <property type="entry name" value="Periplasmic binding protein-like II"/>
    <property type="match status" value="1"/>
</dbReference>
<reference evidence="7" key="1">
    <citation type="journal article" date="2019" name="Int. J. Syst. Evol. Microbiol.">
        <title>The Global Catalogue of Microorganisms (GCM) 10K type strain sequencing project: providing services to taxonomists for standard genome sequencing and annotation.</title>
        <authorList>
            <consortium name="The Broad Institute Genomics Platform"/>
            <consortium name="The Broad Institute Genome Sequencing Center for Infectious Disease"/>
            <person name="Wu L."/>
            <person name="Ma J."/>
        </authorList>
    </citation>
    <scope>NUCLEOTIDE SEQUENCE [LARGE SCALE GENOMIC DNA]</scope>
    <source>
        <strain evidence="7">JCM 18537</strain>
    </source>
</reference>
<dbReference type="EMBL" id="BAABKO010000001">
    <property type="protein sequence ID" value="GAA4768582.1"/>
    <property type="molecule type" value="Genomic_DNA"/>
</dbReference>
<keyword evidence="3 4" id="KW-0732">Signal</keyword>
<evidence type="ECO:0000313" key="7">
    <source>
        <dbReference type="Proteomes" id="UP001501645"/>
    </source>
</evidence>
<dbReference type="InterPro" id="IPR000914">
    <property type="entry name" value="SBP_5_dom"/>
</dbReference>
<dbReference type="Gene3D" id="3.10.105.10">
    <property type="entry name" value="Dipeptide-binding Protein, Domain 3"/>
    <property type="match status" value="1"/>
</dbReference>
<comment type="similarity">
    <text evidence="1">Belongs to the bacterial solute-binding protein 5 family.</text>
</comment>
<dbReference type="SUPFAM" id="SSF53850">
    <property type="entry name" value="Periplasmic binding protein-like II"/>
    <property type="match status" value="1"/>
</dbReference>
<evidence type="ECO:0000256" key="1">
    <source>
        <dbReference type="ARBA" id="ARBA00005695"/>
    </source>
</evidence>
<protein>
    <submittedName>
        <fullName evidence="6">ABC transporter substrate-binding protein</fullName>
    </submittedName>
</protein>